<name>A0A928ZR46_LEPEC</name>
<feature type="domain" description="AMP-binding enzyme C-terminal" evidence="2">
    <location>
        <begin position="438"/>
        <end position="511"/>
    </location>
</feature>
<dbReference type="SUPFAM" id="SSF56801">
    <property type="entry name" value="Acetyl-CoA synthetase-like"/>
    <property type="match status" value="1"/>
</dbReference>
<dbReference type="InterPro" id="IPR010071">
    <property type="entry name" value="AA_adenyl_dom"/>
</dbReference>
<dbReference type="InterPro" id="IPR042099">
    <property type="entry name" value="ANL_N_sf"/>
</dbReference>
<dbReference type="Pfam" id="PF13193">
    <property type="entry name" value="AMP-binding_C"/>
    <property type="match status" value="1"/>
</dbReference>
<dbReference type="PROSITE" id="PS00455">
    <property type="entry name" value="AMP_BINDING"/>
    <property type="match status" value="1"/>
</dbReference>
<dbReference type="Proteomes" id="UP000615026">
    <property type="component" value="Unassembled WGS sequence"/>
</dbReference>
<protein>
    <submittedName>
        <fullName evidence="3">Amino acid adenylation domain-containing protein</fullName>
    </submittedName>
</protein>
<sequence length="530" mass="58480">MIYLLSQILDRSAEQFPDHEAFRCDGESLTYGELLRRANGLAHTLISMGVKRGDRVGIYLSKSLESAVAIYGVWKAGAAYVPLDPGAPVARTAYAINHCGIRHLITQKSKRMRIPDLLAASPNLGCVIGLPESFDLERSMDRCDWPDISPSDASPNVRVMEQDLAYIMYTSGSTGTPKGIMHTHRSGLNYARMAAHTYGLTHADRLGNHSPLHFDMSTLDYFSGPLVGATTVIIPEAYTKMPASLSQLAQDEALTIWYSVPFALIQLLLRGVLEERDLNSLRWVLFGGEPYPAKYMYGLMERLPKARFSNVYGPAEINQCSYYHVPPLADGQTIPEDVAPIGQIWANAEEIVVDDQDNPVSSGDVGELLVRTPTMMEGYWQRPDLNESAFYKAEVANQTAVFYRTGDLVQQQPDGNYQFVGRKDRQIKTRGYRVELDEVEAALVGHPQVEEAAAYGVPVEAGGHQVEAAVILKAGVSEGDLLRYVGERLPAYAVPRGVAIALTFPRTGTGKIDRRALQQQAEKRVMGSRT</sequence>
<dbReference type="Gene3D" id="3.40.50.12780">
    <property type="entry name" value="N-terminal domain of ligase-like"/>
    <property type="match status" value="1"/>
</dbReference>
<dbReference type="GO" id="GO:0031177">
    <property type="term" value="F:phosphopantetheine binding"/>
    <property type="evidence" value="ECO:0007669"/>
    <property type="project" value="TreeGrafter"/>
</dbReference>
<dbReference type="GO" id="GO:0043041">
    <property type="term" value="P:amino acid activation for nonribosomal peptide biosynthetic process"/>
    <property type="evidence" value="ECO:0007669"/>
    <property type="project" value="TreeGrafter"/>
</dbReference>
<keyword evidence="4" id="KW-1185">Reference proteome</keyword>
<feature type="domain" description="AMP-dependent synthetase/ligase" evidence="1">
    <location>
        <begin position="9"/>
        <end position="380"/>
    </location>
</feature>
<reference evidence="3" key="1">
    <citation type="submission" date="2020-10" db="EMBL/GenBank/DDBJ databases">
        <authorList>
            <person name="Castelo-Branco R."/>
            <person name="Eusebio N."/>
            <person name="Adriana R."/>
            <person name="Vieira A."/>
            <person name="Brugerolle De Fraissinette N."/>
            <person name="Rezende De Castro R."/>
            <person name="Schneider M.P."/>
            <person name="Vasconcelos V."/>
            <person name="Leao P.N."/>
        </authorList>
    </citation>
    <scope>NUCLEOTIDE SEQUENCE</scope>
    <source>
        <strain evidence="3">LEGE 11479</strain>
    </source>
</reference>
<dbReference type="RefSeq" id="WP_193992916.1">
    <property type="nucleotide sequence ID" value="NZ_JADEXP010000066.1"/>
</dbReference>
<accession>A0A928ZR46</accession>
<dbReference type="PANTHER" id="PTHR45527">
    <property type="entry name" value="NONRIBOSOMAL PEPTIDE SYNTHETASE"/>
    <property type="match status" value="1"/>
</dbReference>
<dbReference type="EMBL" id="JADEXP010000066">
    <property type="protein sequence ID" value="MBE9066940.1"/>
    <property type="molecule type" value="Genomic_DNA"/>
</dbReference>
<gene>
    <name evidence="3" type="ORF">IQ260_09760</name>
</gene>
<dbReference type="CDD" id="cd05930">
    <property type="entry name" value="A_NRPS"/>
    <property type="match status" value="1"/>
</dbReference>
<dbReference type="GO" id="GO:0005737">
    <property type="term" value="C:cytoplasm"/>
    <property type="evidence" value="ECO:0007669"/>
    <property type="project" value="TreeGrafter"/>
</dbReference>
<dbReference type="InterPro" id="IPR025110">
    <property type="entry name" value="AMP-bd_C"/>
</dbReference>
<evidence type="ECO:0000259" key="1">
    <source>
        <dbReference type="Pfam" id="PF00501"/>
    </source>
</evidence>
<evidence type="ECO:0000259" key="2">
    <source>
        <dbReference type="Pfam" id="PF13193"/>
    </source>
</evidence>
<dbReference type="FunFam" id="3.40.50.980:FF:000001">
    <property type="entry name" value="Non-ribosomal peptide synthetase"/>
    <property type="match status" value="1"/>
</dbReference>
<evidence type="ECO:0000313" key="3">
    <source>
        <dbReference type="EMBL" id="MBE9066940.1"/>
    </source>
</evidence>
<dbReference type="PRINTS" id="PR00154">
    <property type="entry name" value="AMPBINDING"/>
</dbReference>
<organism evidence="3 4">
    <name type="scientific">Leptolyngbya cf. ectocarpi LEGE 11479</name>
    <dbReference type="NCBI Taxonomy" id="1828722"/>
    <lineage>
        <taxon>Bacteria</taxon>
        <taxon>Bacillati</taxon>
        <taxon>Cyanobacteriota</taxon>
        <taxon>Cyanophyceae</taxon>
        <taxon>Leptolyngbyales</taxon>
        <taxon>Leptolyngbyaceae</taxon>
        <taxon>Leptolyngbya group</taxon>
        <taxon>Leptolyngbya</taxon>
    </lineage>
</organism>
<dbReference type="Gene3D" id="3.30.300.30">
    <property type="match status" value="1"/>
</dbReference>
<dbReference type="InterPro" id="IPR020845">
    <property type="entry name" value="AMP-binding_CS"/>
</dbReference>
<evidence type="ECO:0000313" key="4">
    <source>
        <dbReference type="Proteomes" id="UP000615026"/>
    </source>
</evidence>
<dbReference type="NCBIfam" id="TIGR01733">
    <property type="entry name" value="AA-adenyl-dom"/>
    <property type="match status" value="1"/>
</dbReference>
<dbReference type="AlphaFoldDB" id="A0A928ZR46"/>
<comment type="caution">
    <text evidence="3">The sequence shown here is derived from an EMBL/GenBank/DDBJ whole genome shotgun (WGS) entry which is preliminary data.</text>
</comment>
<dbReference type="InterPro" id="IPR000873">
    <property type="entry name" value="AMP-dep_synth/lig_dom"/>
</dbReference>
<dbReference type="GO" id="GO:0044550">
    <property type="term" value="P:secondary metabolite biosynthetic process"/>
    <property type="evidence" value="ECO:0007669"/>
    <property type="project" value="TreeGrafter"/>
</dbReference>
<dbReference type="Pfam" id="PF00501">
    <property type="entry name" value="AMP-binding"/>
    <property type="match status" value="1"/>
</dbReference>
<dbReference type="PANTHER" id="PTHR45527:SF1">
    <property type="entry name" value="FATTY ACID SYNTHASE"/>
    <property type="match status" value="1"/>
</dbReference>
<proteinExistence type="predicted"/>
<dbReference type="InterPro" id="IPR045851">
    <property type="entry name" value="AMP-bd_C_sf"/>
</dbReference>
<dbReference type="InterPro" id="IPR020459">
    <property type="entry name" value="AMP-binding"/>
</dbReference>